<accession>F8IF21</accession>
<reference evidence="1 2" key="1">
    <citation type="journal article" date="2011" name="J. Bacteriol.">
        <title>Complete Genome Sequence of Alicyclobacillus acidocaldarius Strain Tc-4-1.</title>
        <authorList>
            <person name="Chen Y."/>
            <person name="He Y."/>
            <person name="Zhang B."/>
            <person name="Yang J."/>
            <person name="Li W."/>
            <person name="Dong Z."/>
            <person name="Hu S."/>
        </authorList>
    </citation>
    <scope>NUCLEOTIDE SEQUENCE [LARGE SCALE GENOMIC DNA]</scope>
    <source>
        <strain evidence="1 2">Tc-4-1</strain>
    </source>
</reference>
<reference evidence="2" key="2">
    <citation type="submission" date="2011-06" db="EMBL/GenBank/DDBJ databases">
        <title>The complete genome sequence of Alicyclobacillus acidocaldarius sp. Tc-4-1.</title>
        <authorList>
            <person name="Chen Y."/>
            <person name="He Y."/>
            <person name="Dong Z."/>
            <person name="Hu S."/>
        </authorList>
    </citation>
    <scope>NUCLEOTIDE SEQUENCE [LARGE SCALE GENOMIC DNA]</scope>
    <source>
        <strain evidence="2">Tc-4-1</strain>
    </source>
</reference>
<dbReference type="KEGG" id="aad:TC41_0850"/>
<dbReference type="RefSeq" id="WP_014463705.1">
    <property type="nucleotide sequence ID" value="NC_017167.1"/>
</dbReference>
<dbReference type="PATRIC" id="fig|1048834.4.peg.805"/>
<organism evidence="1 2">
    <name type="scientific">Alicyclobacillus acidocaldarius (strain Tc-4-1)</name>
    <name type="common">Bacillus acidocaldarius</name>
    <dbReference type="NCBI Taxonomy" id="1048834"/>
    <lineage>
        <taxon>Bacteria</taxon>
        <taxon>Bacillati</taxon>
        <taxon>Bacillota</taxon>
        <taxon>Bacilli</taxon>
        <taxon>Bacillales</taxon>
        <taxon>Alicyclobacillaceae</taxon>
        <taxon>Alicyclobacillus</taxon>
    </lineage>
</organism>
<evidence type="ECO:0000313" key="2">
    <source>
        <dbReference type="Proteomes" id="UP000000292"/>
    </source>
</evidence>
<gene>
    <name evidence="1" type="ordered locus">TC41_0850</name>
</gene>
<dbReference type="STRING" id="1048834.TC41_0850"/>
<dbReference type="HOGENOM" id="CLU_3131527_0_0_9"/>
<name>F8IF21_ALIAT</name>
<evidence type="ECO:0000313" key="1">
    <source>
        <dbReference type="EMBL" id="AEJ42804.1"/>
    </source>
</evidence>
<proteinExistence type="predicted"/>
<protein>
    <submittedName>
        <fullName evidence="1">Uncharacterized protein</fullName>
    </submittedName>
</protein>
<dbReference type="EMBL" id="CP002902">
    <property type="protein sequence ID" value="AEJ42804.1"/>
    <property type="molecule type" value="Genomic_DNA"/>
</dbReference>
<dbReference type="AlphaFoldDB" id="F8IF21"/>
<dbReference type="Proteomes" id="UP000000292">
    <property type="component" value="Chromosome"/>
</dbReference>
<sequence length="49" mass="5507">MALTASHWLYLAVVALVVLGMAMRRGAENCSLNDGQSCTFDVFYFYENK</sequence>